<evidence type="ECO:0000259" key="1">
    <source>
        <dbReference type="Pfam" id="PF11074"/>
    </source>
</evidence>
<dbReference type="RefSeq" id="WP_116651633.1">
    <property type="nucleotide sequence ID" value="NZ_QUZK01000047.1"/>
</dbReference>
<dbReference type="EMBL" id="QUZK01000047">
    <property type="protein sequence ID" value="RFF29410.1"/>
    <property type="molecule type" value="Genomic_DNA"/>
</dbReference>
<evidence type="ECO:0000313" key="3">
    <source>
        <dbReference type="Proteomes" id="UP000260351"/>
    </source>
</evidence>
<organism evidence="2 3">
    <name type="scientific">Wenzhouxiangella sediminis</name>
    <dbReference type="NCBI Taxonomy" id="1792836"/>
    <lineage>
        <taxon>Bacteria</taxon>
        <taxon>Pseudomonadati</taxon>
        <taxon>Pseudomonadota</taxon>
        <taxon>Gammaproteobacteria</taxon>
        <taxon>Chromatiales</taxon>
        <taxon>Wenzhouxiangellaceae</taxon>
        <taxon>Wenzhouxiangella</taxon>
    </lineage>
</organism>
<accession>A0A3E1K635</accession>
<dbReference type="InterPro" id="IPR021301">
    <property type="entry name" value="DUF2779"/>
</dbReference>
<dbReference type="Proteomes" id="UP000260351">
    <property type="component" value="Unassembled WGS sequence"/>
</dbReference>
<keyword evidence="3" id="KW-1185">Reference proteome</keyword>
<evidence type="ECO:0000313" key="2">
    <source>
        <dbReference type="EMBL" id="RFF29410.1"/>
    </source>
</evidence>
<dbReference type="AlphaFoldDB" id="A0A3E1K635"/>
<dbReference type="OrthoDB" id="9783873at2"/>
<feature type="domain" description="DUF2779" evidence="1">
    <location>
        <begin position="298"/>
        <end position="420"/>
    </location>
</feature>
<proteinExistence type="predicted"/>
<sequence>MTRLSKSRFIAGQQCPLRLWNDVYRRDLATPPDATLQTIFDRGTAVGELAQQRWPGGVLVGFKPWEREQAIAATNKLMADPAVPAIYEAAIEHQGVFIRVDILARNGAGWDLIEVKAATRGEKEVFQEDIAIQHWVATGAGLDIRQAGILVLDRNYVYPGGEYDLDQLFAFFESREHCLAASKRIGEQVRAFHDMLTRPNPPEIPIGDHCFTPYECPYYAHCSDGIEFPENGLDQLHRLHPTRRAELQALGIERIENIPADFNLNQMQERIRQAVITGQPWQSGKLGETLAQVEWPLYYLDFEAFQPALPRYPGTRPFQAIPFQFSLHYETPKGELQHMEHLHTEDSDPRPALAHALVHAVGDTGSIVVYSGYERRMLNELAVAVPELATEIETVKARLWDLLPVVRENYYHPDFNGSFSIKAVLPALLPDRKWSDLAISDGMAAATAYEAALNEPTSADAQQTFEQLRSYCAQDTQAMVDVLNELRERAPNRPN</sequence>
<protein>
    <submittedName>
        <fullName evidence="2">DUF2779 domain-containing protein</fullName>
    </submittedName>
</protein>
<comment type="caution">
    <text evidence="2">The sequence shown here is derived from an EMBL/GenBank/DDBJ whole genome shotgun (WGS) entry which is preliminary data.</text>
</comment>
<dbReference type="Pfam" id="PF11074">
    <property type="entry name" value="DUF2779"/>
    <property type="match status" value="1"/>
</dbReference>
<reference evidence="2 3" key="1">
    <citation type="submission" date="2018-08" db="EMBL/GenBank/DDBJ databases">
        <title>Wenzhouxiangella salilacus sp. nov., a novel bacterium isolated from a saline lake in Xinjiang Province, China.</title>
        <authorList>
            <person name="Han S."/>
        </authorList>
    </citation>
    <scope>NUCLEOTIDE SEQUENCE [LARGE SCALE GENOMIC DNA]</scope>
    <source>
        <strain evidence="2 3">XDB06</strain>
    </source>
</reference>
<name>A0A3E1K635_9GAMM</name>
<gene>
    <name evidence="2" type="ORF">DZC52_13270</name>
</gene>